<name>A0A0E3BS34_9BURK</name>
<comment type="caution">
    <text evidence="2">The sequence shown here is derived from an EMBL/GenBank/DDBJ whole genome shotgun (WGS) entry which is preliminary data.</text>
</comment>
<keyword evidence="3" id="KW-1185">Reference proteome</keyword>
<feature type="domain" description="Phage head morphogenesis" evidence="1">
    <location>
        <begin position="59"/>
        <end position="190"/>
    </location>
</feature>
<dbReference type="AlphaFoldDB" id="A0A0E3BS34"/>
<proteinExistence type="predicted"/>
<gene>
    <name evidence="2" type="ORF">P608_17545</name>
</gene>
<evidence type="ECO:0000259" key="1">
    <source>
        <dbReference type="Pfam" id="PF04233"/>
    </source>
</evidence>
<reference evidence="2 3" key="1">
    <citation type="submission" date="2013-09" db="EMBL/GenBank/DDBJ databases">
        <title>High correlation between genotypes and phenotypes of environmental bacteria Comamonas testosteroni strains.</title>
        <authorList>
            <person name="Liu L."/>
            <person name="Zhu W."/>
            <person name="Xia X."/>
            <person name="Xu B."/>
            <person name="Luo M."/>
            <person name="Wang G."/>
        </authorList>
    </citation>
    <scope>NUCLEOTIDE SEQUENCE [LARGE SCALE GENOMIC DNA]</scope>
    <source>
        <strain evidence="2 3">DF2</strain>
    </source>
</reference>
<evidence type="ECO:0000313" key="2">
    <source>
        <dbReference type="EMBL" id="KGH08723.1"/>
    </source>
</evidence>
<accession>A0A0E3BS34</accession>
<sequence length="280" mass="31433">MAMTDEVDLAYCMSLPPKEAVAYLASKGFAITWDWQELWQESQAQAFTVAKVTRLDILQDIRDAVEAALKEGKTLAWFTKELTPVLQAKGWWGKQEVTDEATGEISLVQLGSPYRLKTIYRTNIQTAYMAGRFQEQLANADDRPFWQYVAILDGRTRPSHRAMNGKVFRYDDSFWSSFYPPNGWGCRCRVKPLSGSNLQRRGLVAESSEGKLGTEMRLVSARTGEEREVTTFRATDPATGKPITIAPDVGWSYNPGAAAWTPDKSRYTGSLAQLADRELP</sequence>
<organism evidence="2 3">
    <name type="scientific">Comamonas thiooxydans</name>
    <dbReference type="NCBI Taxonomy" id="363952"/>
    <lineage>
        <taxon>Bacteria</taxon>
        <taxon>Pseudomonadati</taxon>
        <taxon>Pseudomonadota</taxon>
        <taxon>Betaproteobacteria</taxon>
        <taxon>Burkholderiales</taxon>
        <taxon>Comamonadaceae</taxon>
        <taxon>Comamonas</taxon>
    </lineage>
</organism>
<protein>
    <submittedName>
        <fullName evidence="2">Phage head morphogenesis protein</fullName>
    </submittedName>
</protein>
<dbReference type="NCBIfam" id="TIGR01641">
    <property type="entry name" value="phageSPP1_gp7"/>
    <property type="match status" value="1"/>
</dbReference>
<evidence type="ECO:0000313" key="3">
    <source>
        <dbReference type="Proteomes" id="UP000029549"/>
    </source>
</evidence>
<dbReference type="Proteomes" id="UP000029549">
    <property type="component" value="Unassembled WGS sequence"/>
</dbReference>
<dbReference type="Pfam" id="PF04233">
    <property type="entry name" value="Phage_Mu_F"/>
    <property type="match status" value="1"/>
</dbReference>
<dbReference type="EMBL" id="AWTP01000122">
    <property type="protein sequence ID" value="KGH08723.1"/>
    <property type="molecule type" value="Genomic_DNA"/>
</dbReference>
<dbReference type="InterPro" id="IPR006528">
    <property type="entry name" value="Phage_head_morphogenesis_dom"/>
</dbReference>